<keyword evidence="1" id="KW-0808">Transferase</keyword>
<sequence length="372" mass="40254">MHRVCISSTGLYVPPHIISNAELVDTFNRYADLHNTEHATEIAAGSRAAVPYSSVEFIEKASGIQQRYVVEKSGVLDPTRMRPRLTPRPDSEISLMAEISVAAAQDALQRAGKTAADVDGVICAAANMQRAYPAMAVEIQQALGITGFGFDMNVACSSATFGIEMAVNAVRSGSARAVLVVNPEITSPHLAWKDRDCHFIFGDVCTAILVERQDTAPAGAFEVLGTKLVTSFSNNIRNNAGFMSRSEDRNPEDRDQLFYQEGRKVFKEVCPMAAEHISNHLATLDLAPSGVRRFWLHQANLAMNQLIGRRLLGRDATADDAPVILNEFANTASAGSIIAFHRHHNDIAAGEVGVICSFGAGYSIGSVVLRRL</sequence>
<comment type="caution">
    <text evidence="5">The sequence shown here is derived from an EMBL/GenBank/DDBJ whole genome shotgun (WGS) entry which is preliminary data.</text>
</comment>
<dbReference type="NCBIfam" id="NF005703">
    <property type="entry name" value="PRK07515.1"/>
    <property type="match status" value="1"/>
</dbReference>
<reference evidence="5 6" key="1">
    <citation type="submission" date="2017-01" db="EMBL/GenBank/DDBJ databases">
        <title>Genome sequencing of Rhodoferax fermentans JCM 7819.</title>
        <authorList>
            <person name="Kim Y.J."/>
            <person name="Farh M.E.-A."/>
            <person name="Yang D.-C."/>
        </authorList>
    </citation>
    <scope>NUCLEOTIDE SEQUENCE [LARGE SCALE GENOMIC DNA]</scope>
    <source>
        <strain evidence="5 6">JCM 7819</strain>
    </source>
</reference>
<evidence type="ECO:0000313" key="6">
    <source>
        <dbReference type="Proteomes" id="UP000190750"/>
    </source>
</evidence>
<feature type="domain" description="Beta-ketoacyl-[acyl-carrier-protein] synthase III N-terminal" evidence="4">
    <location>
        <begin position="150"/>
        <end position="216"/>
    </location>
</feature>
<accession>A0A1T1AMZ8</accession>
<dbReference type="AlphaFoldDB" id="A0A1T1AMZ8"/>
<dbReference type="SUPFAM" id="SSF53901">
    <property type="entry name" value="Thiolase-like"/>
    <property type="match status" value="1"/>
</dbReference>
<dbReference type="Pfam" id="PF08545">
    <property type="entry name" value="ACP_syn_III"/>
    <property type="match status" value="1"/>
</dbReference>
<dbReference type="CDD" id="cd00830">
    <property type="entry name" value="KAS_III"/>
    <property type="match status" value="1"/>
</dbReference>
<keyword evidence="6" id="KW-1185">Reference proteome</keyword>
<proteinExistence type="predicted"/>
<dbReference type="Pfam" id="PF08541">
    <property type="entry name" value="ACP_syn_III_C"/>
    <property type="match status" value="1"/>
</dbReference>
<dbReference type="InterPro" id="IPR016039">
    <property type="entry name" value="Thiolase-like"/>
</dbReference>
<dbReference type="Gene3D" id="3.40.47.10">
    <property type="match status" value="2"/>
</dbReference>
<keyword evidence="2" id="KW-0012">Acyltransferase</keyword>
<protein>
    <submittedName>
        <fullName evidence="5">Beta-ketoacyl-ACP synthase III</fullName>
    </submittedName>
</protein>
<dbReference type="RefSeq" id="WP_078363268.1">
    <property type="nucleotide sequence ID" value="NZ_MTJN01000002.1"/>
</dbReference>
<dbReference type="InterPro" id="IPR013747">
    <property type="entry name" value="ACP_syn_III_C"/>
</dbReference>
<feature type="domain" description="Beta-ketoacyl-[acyl-carrier-protein] synthase III C-terminal" evidence="3">
    <location>
        <begin position="282"/>
        <end position="370"/>
    </location>
</feature>
<dbReference type="GO" id="GO:0044550">
    <property type="term" value="P:secondary metabolite biosynthetic process"/>
    <property type="evidence" value="ECO:0007669"/>
    <property type="project" value="TreeGrafter"/>
</dbReference>
<evidence type="ECO:0000256" key="2">
    <source>
        <dbReference type="ARBA" id="ARBA00023315"/>
    </source>
</evidence>
<gene>
    <name evidence="5" type="ORF">RF819_01115</name>
</gene>
<dbReference type="EMBL" id="MTJN01000002">
    <property type="protein sequence ID" value="OOV05490.1"/>
    <property type="molecule type" value="Genomic_DNA"/>
</dbReference>
<evidence type="ECO:0000259" key="3">
    <source>
        <dbReference type="Pfam" id="PF08541"/>
    </source>
</evidence>
<dbReference type="PANTHER" id="PTHR34069">
    <property type="entry name" value="3-OXOACYL-[ACYL-CARRIER-PROTEIN] SYNTHASE 3"/>
    <property type="match status" value="1"/>
</dbReference>
<dbReference type="GO" id="GO:0006633">
    <property type="term" value="P:fatty acid biosynthetic process"/>
    <property type="evidence" value="ECO:0007669"/>
    <property type="project" value="InterPro"/>
</dbReference>
<dbReference type="PANTHER" id="PTHR34069:SF2">
    <property type="entry name" value="BETA-KETOACYL-[ACYL-CARRIER-PROTEIN] SYNTHASE III"/>
    <property type="match status" value="1"/>
</dbReference>
<evidence type="ECO:0000313" key="5">
    <source>
        <dbReference type="EMBL" id="OOV05490.1"/>
    </source>
</evidence>
<organism evidence="5 6">
    <name type="scientific">Rhodoferax fermentans</name>
    <dbReference type="NCBI Taxonomy" id="28066"/>
    <lineage>
        <taxon>Bacteria</taxon>
        <taxon>Pseudomonadati</taxon>
        <taxon>Pseudomonadota</taxon>
        <taxon>Betaproteobacteria</taxon>
        <taxon>Burkholderiales</taxon>
        <taxon>Comamonadaceae</taxon>
        <taxon>Rhodoferax</taxon>
    </lineage>
</organism>
<dbReference type="InterPro" id="IPR013751">
    <property type="entry name" value="ACP_syn_III_N"/>
</dbReference>
<dbReference type="OrthoDB" id="4336181at2"/>
<name>A0A1T1AMZ8_RHOFE</name>
<evidence type="ECO:0000256" key="1">
    <source>
        <dbReference type="ARBA" id="ARBA00022679"/>
    </source>
</evidence>
<evidence type="ECO:0000259" key="4">
    <source>
        <dbReference type="Pfam" id="PF08545"/>
    </source>
</evidence>
<dbReference type="STRING" id="28066.RF819_01115"/>
<dbReference type="GO" id="GO:0004315">
    <property type="term" value="F:3-oxoacyl-[acyl-carrier-protein] synthase activity"/>
    <property type="evidence" value="ECO:0007669"/>
    <property type="project" value="InterPro"/>
</dbReference>
<dbReference type="Proteomes" id="UP000190750">
    <property type="component" value="Unassembled WGS sequence"/>
</dbReference>